<dbReference type="Proteomes" id="UP000277871">
    <property type="component" value="Unassembled WGS sequence"/>
</dbReference>
<proteinExistence type="predicted"/>
<evidence type="ECO:0000313" key="2">
    <source>
        <dbReference type="Proteomes" id="UP000277871"/>
    </source>
</evidence>
<comment type="caution">
    <text evidence="1">The sequence shown here is derived from an EMBL/GenBank/DDBJ whole genome shotgun (WGS) entry which is preliminary data.</text>
</comment>
<keyword evidence="2" id="KW-1185">Reference proteome</keyword>
<dbReference type="EMBL" id="RDEX01000001">
    <property type="protein sequence ID" value="RLY93863.1"/>
    <property type="molecule type" value="Genomic_DNA"/>
</dbReference>
<evidence type="ECO:0000313" key="1">
    <source>
        <dbReference type="EMBL" id="RLY93863.1"/>
    </source>
</evidence>
<dbReference type="AlphaFoldDB" id="A0A3L9L4G3"/>
<reference evidence="1 2" key="1">
    <citation type="submission" date="2018-10" db="EMBL/GenBank/DDBJ databases">
        <title>Kocuria tytonicola, new bacteria from the preen glands of American barn owls (Tyto furcata).</title>
        <authorList>
            <person name="Braun M.S."/>
            <person name="Wang E."/>
            <person name="Zimmermann S."/>
            <person name="Boutin S."/>
            <person name="Wagner H."/>
            <person name="Wink M."/>
        </authorList>
    </citation>
    <scope>NUCLEOTIDE SEQUENCE [LARGE SCALE GENOMIC DNA]</scope>
    <source>
        <strain evidence="1 2">473</strain>
    </source>
</reference>
<sequence>MQVSGEYLDFSGLTRLRPDEVVRISRRVVDSYTRMTAAGSRGQFGSFGAFGKWRAPVVVELRTGEPLIVLIDFTRWSGTTANRKFIEGLRQYSSWRSRVA</sequence>
<organism evidence="1 2">
    <name type="scientific">Kocuria tytonicola</name>
    <dbReference type="NCBI Taxonomy" id="2055946"/>
    <lineage>
        <taxon>Bacteria</taxon>
        <taxon>Bacillati</taxon>
        <taxon>Actinomycetota</taxon>
        <taxon>Actinomycetes</taxon>
        <taxon>Micrococcales</taxon>
        <taxon>Micrococcaceae</taxon>
        <taxon>Kocuria</taxon>
    </lineage>
</organism>
<accession>A0A3L9L4G3</accession>
<gene>
    <name evidence="1" type="ORF">EAE32_01025</name>
</gene>
<name>A0A3L9L4G3_9MICC</name>
<protein>
    <submittedName>
        <fullName evidence="1">Uncharacterized protein</fullName>
    </submittedName>
</protein>